<evidence type="ECO:0000313" key="5">
    <source>
        <dbReference type="EMBL" id="HIK00948.1"/>
    </source>
</evidence>
<dbReference type="PANTHER" id="PTHR10199">
    <property type="entry name" value="THROMBOSPONDIN"/>
    <property type="match status" value="1"/>
</dbReference>
<feature type="region of interest" description="Disordered" evidence="3">
    <location>
        <begin position="1393"/>
        <end position="1436"/>
    </location>
</feature>
<dbReference type="Pfam" id="PF17957">
    <property type="entry name" value="Big_7"/>
    <property type="match status" value="1"/>
</dbReference>
<reference evidence="5 6" key="1">
    <citation type="journal article" name="Nat. Commun.">
        <title>Undinarchaeota illuminate DPANN phylogeny and the impact of gene transfer on archaeal evolution.</title>
        <authorList>
            <person name="Dombrowski N."/>
            <person name="Williams T.A."/>
            <person name="Sun J."/>
            <person name="Woodcroft B.J."/>
            <person name="Lee J.H."/>
            <person name="Minh B.Q."/>
            <person name="Rinke C."/>
            <person name="Spang A."/>
        </authorList>
    </citation>
    <scope>NUCLEOTIDE SEQUENCE [LARGE SCALE GENOMIC DNA]</scope>
    <source>
        <strain evidence="5">MAG_bin1129</strain>
    </source>
</reference>
<dbReference type="PANTHER" id="PTHR10199:SF100">
    <property type="entry name" value="THROMBOSPONDIN, ISOFORM A"/>
    <property type="match status" value="1"/>
</dbReference>
<dbReference type="GO" id="GO:0005509">
    <property type="term" value="F:calcium ion binding"/>
    <property type="evidence" value="ECO:0007669"/>
    <property type="project" value="InterPro"/>
</dbReference>
<dbReference type="Gene3D" id="4.10.1080.10">
    <property type="entry name" value="TSP type-3 repeat"/>
    <property type="match status" value="1"/>
</dbReference>
<keyword evidence="1" id="KW-0732">Signal</keyword>
<dbReference type="SUPFAM" id="SSF103647">
    <property type="entry name" value="TSP type-3 repeat"/>
    <property type="match status" value="1"/>
</dbReference>
<keyword evidence="6" id="KW-1185">Reference proteome</keyword>
<keyword evidence="4" id="KW-0812">Transmembrane</keyword>
<proteinExistence type="predicted"/>
<dbReference type="Proteomes" id="UP000646946">
    <property type="component" value="Unassembled WGS sequence"/>
</dbReference>
<evidence type="ECO:0000256" key="2">
    <source>
        <dbReference type="ARBA" id="ARBA00022837"/>
    </source>
</evidence>
<dbReference type="Pfam" id="PF02412">
    <property type="entry name" value="TSP_3"/>
    <property type="match status" value="2"/>
</dbReference>
<dbReference type="InterPro" id="IPR028974">
    <property type="entry name" value="TSP_type-3_rpt"/>
</dbReference>
<keyword evidence="2" id="KW-0106">Calcium</keyword>
<dbReference type="EMBL" id="DVAB01000049">
    <property type="protein sequence ID" value="HIK00948.1"/>
    <property type="molecule type" value="Genomic_DNA"/>
</dbReference>
<comment type="caution">
    <text evidence="5">The sequence shown here is derived from an EMBL/GenBank/DDBJ whole genome shotgun (WGS) entry which is preliminary data.</text>
</comment>
<feature type="compositionally biased region" description="Gly residues" evidence="3">
    <location>
        <begin position="1401"/>
        <end position="1412"/>
    </location>
</feature>
<feature type="transmembrane region" description="Helical" evidence="4">
    <location>
        <begin position="1460"/>
        <end position="1481"/>
    </location>
</feature>
<accession>A0A832V285</accession>
<name>A0A832V285_9ARCH</name>
<dbReference type="Gene3D" id="2.60.40.10">
    <property type="entry name" value="Immunoglobulins"/>
    <property type="match status" value="2"/>
</dbReference>
<keyword evidence="4" id="KW-0472">Membrane</keyword>
<dbReference type="InterPro" id="IPR013783">
    <property type="entry name" value="Ig-like_fold"/>
</dbReference>
<evidence type="ECO:0000256" key="1">
    <source>
        <dbReference type="ARBA" id="ARBA00022729"/>
    </source>
</evidence>
<sequence>MKKTGFDKFRKYLPFLFIVIIAILLLSTRNNFPTGLQTYTLNTLSDGSTQKNLIFENAGEKTEFLKIAKNATVTNASLTLSGFSIYRGDGIVHAENLTYIDSIGNFSRYNSYNNIYAISYAVTHCGPGGNVPTNFTTFTQITEQQYNDPSNINASGTFYVLNTSKFAQNVVCGEPPNKNKPHEIYYEYYLPFAPTDPNLDVGNDADLQWYYSGEFKTTETTPEFTAELNEYLSTCTPDSNGNCTIPLLFHSSSAGGILEVSDIKVTYEIPIPKDTTPPNVSITHSPQNLTTGQTVTFTAIATDNVGIQMISMWIVNPSGGGWAYSCTTSPCTYSIVASLAGTYTYYAVANDTSLNYGRDPATGTKSFIVSQPADTIPPNVSISHSPSSPTTSDSVIITATASDNVGISSIRIYVDAVLKNTCTSSPCTTTAQTYSTGNHTYWANASDAAGNTANSGIKSFTVSSAPKTFTYYINTLSDGSTEKNLTFTRAENQVVFLKMLKNTSVTNATLSIKGLATQELYEYPGYVDSPLKDIYRFTTKYPIYTASSINWDCGGWKYTPVGAPVSFVGAISEAEYKDPRLIEQKYGQYDMWAFYVQNQSKFIWKMVLRYTSGIAEGQTVTFRCAENGSLVSDDNYAYHYIDEFGNPTTVYGYRFISYAATVPSFTNKPSLDVANDGDVQWSYLGEFKITESTSNFSAEINDFLRTCSSDSSGNCLVPLIFHSDSAGILKISNIFIEYVYLTLEDTTPPIVSSISPTTAILNNATNFTITATDNVNVSYCNFRWDGSTQKLMIKSGAQTWWTLFTPNKTGTYTAQAVCSDGANTGYGQNTTITVKSNITFPQFSKIPDIDGDGIEETLVNTGVVGQAINNSNAEPEATIIPVITYEAGKDLNGDGDIYDYILRLYNKNTGIIENTNISTYTASGDGNIIAFSVWNYTEGIFYLNYYDILTKELTRSVLSVRDGIREVSVSSGIIALIMGSYPNYYLAYYNTGNKQFVNTSYATAYESVDIADGIIAFRSAPENKLKLYYIDRNALVDTNISIGASGFAFYNNIVVFTTPYPENKLKYYNIATGEVADIGGLAGYFATAVSNKAIAIVDGINPIIRYYDILTKKLINTNVVGSGLTFYNNTLVFTTGEIYYDRNAGIIISEDLDGDGVASYFKNIIRYIIFSGGKPIIKDSDNDGIPDSQDNCPLIYNPKQENFDKDSQGDACDLDDDNDGIPDIFDYIQGNASNIISNINITIKINNSGDIFKIINGTLPVDFISTGDNRVLIQFNFTFNSSKILDFSNITIKEEQIRGAKGILIRGVNLTPEGRTKSMYLDKTTADNKVCIKDAEVENLIDITSTCTGTNEKLLTCDGTLQNEHRCTLVNGNRYLITGLHYSAAAEYVPPSIPAPSTGTSGTGGGGGGGGAQLLNKSQATEKNKTPEQAIIPAETGEKKAPEIIQEIEKKEEVKKETPILIYGIIVLVVAALILISYSFLRKEK</sequence>
<feature type="transmembrane region" description="Helical" evidence="4">
    <location>
        <begin position="12"/>
        <end position="28"/>
    </location>
</feature>
<evidence type="ECO:0000313" key="6">
    <source>
        <dbReference type="Proteomes" id="UP000646946"/>
    </source>
</evidence>
<dbReference type="GO" id="GO:0007155">
    <property type="term" value="P:cell adhesion"/>
    <property type="evidence" value="ECO:0007669"/>
    <property type="project" value="InterPro"/>
</dbReference>
<protein>
    <submittedName>
        <fullName evidence="5">Thrombospondin type 3 repeat-containing protein</fullName>
    </submittedName>
</protein>
<evidence type="ECO:0000256" key="4">
    <source>
        <dbReference type="SAM" id="Phobius"/>
    </source>
</evidence>
<organism evidence="5 6">
    <name type="scientific">Candidatus Naiadarchaeum limnaeum</name>
    <dbReference type="NCBI Taxonomy" id="2756139"/>
    <lineage>
        <taxon>Archaea</taxon>
        <taxon>Candidatus Undinarchaeota</taxon>
        <taxon>Candidatus Undinarchaeia</taxon>
        <taxon>Candidatus Naiadarchaeales</taxon>
        <taxon>Candidatus Naiadarchaeaceae</taxon>
        <taxon>Candidatus Naiadarchaeum</taxon>
    </lineage>
</organism>
<gene>
    <name evidence="5" type="ORF">H1016_05450</name>
</gene>
<evidence type="ECO:0000256" key="3">
    <source>
        <dbReference type="SAM" id="MobiDB-lite"/>
    </source>
</evidence>
<dbReference type="InterPro" id="IPR003367">
    <property type="entry name" value="Thrombospondin_3-like_rpt"/>
</dbReference>
<keyword evidence="4" id="KW-1133">Transmembrane helix</keyword>
<dbReference type="SUPFAM" id="SSF82171">
    <property type="entry name" value="DPP6 N-terminal domain-like"/>
    <property type="match status" value="1"/>
</dbReference>